<dbReference type="Proteomes" id="UP000095283">
    <property type="component" value="Unplaced"/>
</dbReference>
<reference evidence="2" key="1">
    <citation type="submission" date="2016-11" db="UniProtKB">
        <authorList>
            <consortium name="WormBaseParasite"/>
        </authorList>
    </citation>
    <scope>IDENTIFICATION</scope>
</reference>
<evidence type="ECO:0000313" key="2">
    <source>
        <dbReference type="WBParaSite" id="Hba_14616"/>
    </source>
</evidence>
<keyword evidence="1" id="KW-1185">Reference proteome</keyword>
<name>A0A1I7XAZ8_HETBA</name>
<sequence>MFTFENDEEAICKSLVDLAKLSRENAIATLKVIKVLQNRISFLNGKAKVVLNEIRIVFEESILLDCFDVSLSISMVDEAIWFFLEFVRNILDWTEELASRLELLPTGRRSLPLLILLEKDLIPPYILTQAAFLCPRAVLTKERSSKKTIDTMIFELVCYFKQENWTEVLHSLEKFSSINENLLNSAVKRLSLDPVILIQMHLRVIWELKVEIVWNLVRQLNETSLRSFFDMTILSSELSFHPLSDKIVRLHSTILRGELEQVKTADKVDRIISGVMTGNVDMVAIWYTEVIEEFLSEPCDVQFNPFPFSTIEFKLMVVSVIVAILQDSPEEQLHTLEMSKWHIDNRQMLNHGCGSPNKPQINLEEIRSLIYTYRVGRVSVSWALNEDKILISYKTLTEYLSFYEECIVRILRLRGYSRKDERMLKVENGGMLISNTHMEIKTQYRHLWMRESATQMRQYSIGLLVLYQSLNPKEEFVRSCSIRLYLMMRKIAQSKIFLVNVTESFLSKEIILAANAGPQIIISVGRLDFDVIRAFFLCGTQALVEVPIDVSLDDVDCLLSLLLSGELISMACPVNYIIYGNSSLRITSISSLANLRETIREDPTSFYAFARMVREKRNKCDVINRIAAIISDMDADEWAKISCILSLRDTQEINSIWNAVQDDRLDELKGFTEALKEPNALPFFRSIYDGRKSKKKWKGQRTRSKSGYASDGGELVRQCISRTRSIRNIPKYMCSSAMVLSVEQPPHNITAK</sequence>
<dbReference type="AlphaFoldDB" id="A0A1I7XAZ8"/>
<organism evidence="1 2">
    <name type="scientific">Heterorhabditis bacteriophora</name>
    <name type="common">Entomopathogenic nematode worm</name>
    <dbReference type="NCBI Taxonomy" id="37862"/>
    <lineage>
        <taxon>Eukaryota</taxon>
        <taxon>Metazoa</taxon>
        <taxon>Ecdysozoa</taxon>
        <taxon>Nematoda</taxon>
        <taxon>Chromadorea</taxon>
        <taxon>Rhabditida</taxon>
        <taxon>Rhabditina</taxon>
        <taxon>Rhabditomorpha</taxon>
        <taxon>Strongyloidea</taxon>
        <taxon>Heterorhabditidae</taxon>
        <taxon>Heterorhabditis</taxon>
    </lineage>
</organism>
<dbReference type="WBParaSite" id="Hba_14616">
    <property type="protein sequence ID" value="Hba_14616"/>
    <property type="gene ID" value="Hba_14616"/>
</dbReference>
<proteinExistence type="predicted"/>
<protein>
    <submittedName>
        <fullName evidence="2">Rod_C domain-containing protein</fullName>
    </submittedName>
</protein>
<accession>A0A1I7XAZ8</accession>
<evidence type="ECO:0000313" key="1">
    <source>
        <dbReference type="Proteomes" id="UP000095283"/>
    </source>
</evidence>